<sequence length="142" mass="15594">MEKRSPIGIQYSGFRFKSFSFREPGGVGKNESFNFETSMAIRTAKERIVVGLMILVNRKSDGVTYAKAETESLFLAKGLDQVADKGGNINLPEDLLFTVISLAISTSRGALMVKGAGTFLEKIPMPIVDPQSFFQQNKPVNL</sequence>
<dbReference type="STRING" id="324925.Ppha_2711"/>
<evidence type="ECO:0000313" key="1">
    <source>
        <dbReference type="EMBL" id="ACF44869.1"/>
    </source>
</evidence>
<dbReference type="HOGENOM" id="CLU_1757101_0_0_10"/>
<reference evidence="1 2" key="1">
    <citation type="submission" date="2008-06" db="EMBL/GenBank/DDBJ databases">
        <title>Complete sequence of Pelodictyon phaeoclathratiforme BU-1.</title>
        <authorList>
            <consortium name="US DOE Joint Genome Institute"/>
            <person name="Lucas S."/>
            <person name="Copeland A."/>
            <person name="Lapidus A."/>
            <person name="Glavina del Rio T."/>
            <person name="Dalin E."/>
            <person name="Tice H."/>
            <person name="Bruce D."/>
            <person name="Goodwin L."/>
            <person name="Pitluck S."/>
            <person name="Schmutz J."/>
            <person name="Larimer F."/>
            <person name="Land M."/>
            <person name="Hauser L."/>
            <person name="Kyrpides N."/>
            <person name="Mikhailova N."/>
            <person name="Liu Z."/>
            <person name="Li T."/>
            <person name="Zhao F."/>
            <person name="Overmann J."/>
            <person name="Bryant D.A."/>
            <person name="Richardson P."/>
        </authorList>
    </citation>
    <scope>NUCLEOTIDE SEQUENCE [LARGE SCALE GENOMIC DNA]</scope>
    <source>
        <strain evidence="2">DSM 5477 / BU-1</strain>
    </source>
</reference>
<accession>B4SGD3</accession>
<dbReference type="KEGG" id="pph:Ppha_2711"/>
<dbReference type="OrthoDB" id="595423at2"/>
<keyword evidence="2" id="KW-1185">Reference proteome</keyword>
<dbReference type="AlphaFoldDB" id="B4SGD3"/>
<evidence type="ECO:0000313" key="2">
    <source>
        <dbReference type="Proteomes" id="UP000002724"/>
    </source>
</evidence>
<dbReference type="Proteomes" id="UP000002724">
    <property type="component" value="Chromosome"/>
</dbReference>
<organism evidence="1 2">
    <name type="scientific">Pelodictyon phaeoclathratiforme (strain DSM 5477 / BU-1)</name>
    <dbReference type="NCBI Taxonomy" id="324925"/>
    <lineage>
        <taxon>Bacteria</taxon>
        <taxon>Pseudomonadati</taxon>
        <taxon>Chlorobiota</taxon>
        <taxon>Chlorobiia</taxon>
        <taxon>Chlorobiales</taxon>
        <taxon>Chlorobiaceae</taxon>
        <taxon>Chlorobium/Pelodictyon group</taxon>
        <taxon>Pelodictyon</taxon>
    </lineage>
</organism>
<dbReference type="EMBL" id="CP001110">
    <property type="protein sequence ID" value="ACF44869.1"/>
    <property type="molecule type" value="Genomic_DNA"/>
</dbReference>
<protein>
    <submittedName>
        <fullName evidence="1">Uncharacterized protein</fullName>
    </submittedName>
</protein>
<proteinExistence type="predicted"/>
<name>B4SGD3_PELPB</name>
<gene>
    <name evidence="1" type="ordered locus">Ppha_2711</name>
</gene>